<comment type="caution">
    <text evidence="1">The sequence shown here is derived from an EMBL/GenBank/DDBJ whole genome shotgun (WGS) entry which is preliminary data.</text>
</comment>
<dbReference type="PANTHER" id="PTHR33325">
    <property type="entry name" value="ZINC FINGER, CCHC-TYPE-RELATED"/>
    <property type="match status" value="1"/>
</dbReference>
<organism evidence="1">
    <name type="scientific">Solanum chilense</name>
    <name type="common">Tomato</name>
    <name type="synonym">Lycopersicon chilense</name>
    <dbReference type="NCBI Taxonomy" id="4083"/>
    <lineage>
        <taxon>Eukaryota</taxon>
        <taxon>Viridiplantae</taxon>
        <taxon>Streptophyta</taxon>
        <taxon>Embryophyta</taxon>
        <taxon>Tracheophyta</taxon>
        <taxon>Spermatophyta</taxon>
        <taxon>Magnoliopsida</taxon>
        <taxon>eudicotyledons</taxon>
        <taxon>Gunneridae</taxon>
        <taxon>Pentapetalae</taxon>
        <taxon>asterids</taxon>
        <taxon>lamiids</taxon>
        <taxon>Solanales</taxon>
        <taxon>Solanaceae</taxon>
        <taxon>Solanoideae</taxon>
        <taxon>Solaneae</taxon>
        <taxon>Solanum</taxon>
        <taxon>Solanum subgen. Lycopersicon</taxon>
    </lineage>
</organism>
<proteinExistence type="predicted"/>
<name>A0A6N2CEL4_SOLCI</name>
<accession>A0A6N2CEL4</accession>
<reference evidence="1" key="1">
    <citation type="submission" date="2019-05" db="EMBL/GenBank/DDBJ databases">
        <title>The de novo reference genome and transcriptome assemblies of the wild tomato species Solanum chilense.</title>
        <authorList>
            <person name="Stam R."/>
            <person name="Nosenko T."/>
            <person name="Hoerger A.C."/>
            <person name="Stephan W."/>
            <person name="Seidel M.A."/>
            <person name="Kuhn J.M.M."/>
            <person name="Haberer G."/>
            <person name="Tellier A."/>
        </authorList>
    </citation>
    <scope>NUCLEOTIDE SEQUENCE</scope>
    <source>
        <tissue evidence="1">Mature leaves</tissue>
    </source>
</reference>
<dbReference type="PANTHER" id="PTHR33325:SF5">
    <property type="entry name" value="TRANSCRIPTION FACTOR INTERACTOR AND REGULATOR CCHC(ZN) FAMILY"/>
    <property type="match status" value="1"/>
</dbReference>
<dbReference type="EMBL" id="RXGB01000471">
    <property type="protein sequence ID" value="TMX03202.1"/>
    <property type="molecule type" value="Genomic_DNA"/>
</dbReference>
<protein>
    <submittedName>
        <fullName evidence="1">Uncharacterized protein</fullName>
    </submittedName>
</protein>
<evidence type="ECO:0000313" key="1">
    <source>
        <dbReference type="EMBL" id="TMX03202.1"/>
    </source>
</evidence>
<dbReference type="AlphaFoldDB" id="A0A6N2CEL4"/>
<gene>
    <name evidence="1" type="ORF">EJD97_017661</name>
</gene>
<sequence length="176" mass="19737">MTSGQDKAKAMIFLRHNLGESLEVGYLTVKDPLELWIGLKGMYDHLKATKNHEDCPAGSALLTEAHAIEIHGQSEIRQNNQGHDNVRRRDIGKRQYNNRRVGVHNKRENNIGSQNNPSKGKGDHCHRCGLKDDIQAGSSQKYIENVEANLALKDDAFDGLDNVTHLKAEDFFGDHN</sequence>